<organism evidence="8 9">
    <name type="scientific">Bifidobacterium italicum</name>
    <dbReference type="NCBI Taxonomy" id="1960968"/>
    <lineage>
        <taxon>Bacteria</taxon>
        <taxon>Bacillati</taxon>
        <taxon>Actinomycetota</taxon>
        <taxon>Actinomycetes</taxon>
        <taxon>Bifidobacteriales</taxon>
        <taxon>Bifidobacteriaceae</taxon>
        <taxon>Bifidobacterium</taxon>
    </lineage>
</organism>
<keyword evidence="1" id="KW-0540">Nuclease</keyword>
<feature type="compositionally biased region" description="Basic residues" evidence="7">
    <location>
        <begin position="84"/>
        <end position="98"/>
    </location>
</feature>
<evidence type="ECO:0000313" key="8">
    <source>
        <dbReference type="EMBL" id="PAU69697.1"/>
    </source>
</evidence>
<dbReference type="GO" id="GO:0006298">
    <property type="term" value="P:mismatch repair"/>
    <property type="evidence" value="ECO:0007669"/>
    <property type="project" value="InterPro"/>
</dbReference>
<dbReference type="SUPFAM" id="SSF52980">
    <property type="entry name" value="Restriction endonuclease-like"/>
    <property type="match status" value="1"/>
</dbReference>
<keyword evidence="9" id="KW-1185">Reference proteome</keyword>
<keyword evidence="2 8" id="KW-0255">Endonuclease</keyword>
<evidence type="ECO:0000256" key="4">
    <source>
        <dbReference type="ARBA" id="ARBA00022801"/>
    </source>
</evidence>
<feature type="compositionally biased region" description="Basic and acidic residues" evidence="7">
    <location>
        <begin position="37"/>
        <end position="69"/>
    </location>
</feature>
<feature type="compositionally biased region" description="Gly residues" evidence="7">
    <location>
        <begin position="1"/>
        <end position="10"/>
    </location>
</feature>
<feature type="compositionally biased region" description="Basic and acidic residues" evidence="7">
    <location>
        <begin position="11"/>
        <end position="26"/>
    </location>
</feature>
<keyword evidence="3" id="KW-0227">DNA damage</keyword>
<evidence type="ECO:0000256" key="3">
    <source>
        <dbReference type="ARBA" id="ARBA00022763"/>
    </source>
</evidence>
<evidence type="ECO:0000256" key="1">
    <source>
        <dbReference type="ARBA" id="ARBA00022722"/>
    </source>
</evidence>
<feature type="compositionally biased region" description="Low complexity" evidence="7">
    <location>
        <begin position="73"/>
        <end position="83"/>
    </location>
</feature>
<dbReference type="GO" id="GO:0016787">
    <property type="term" value="F:hydrolase activity"/>
    <property type="evidence" value="ECO:0007669"/>
    <property type="project" value="UniProtKB-KW"/>
</dbReference>
<evidence type="ECO:0000256" key="5">
    <source>
        <dbReference type="ARBA" id="ARBA00023204"/>
    </source>
</evidence>
<feature type="region of interest" description="Disordered" evidence="7">
    <location>
        <begin position="1"/>
        <end position="101"/>
    </location>
</feature>
<dbReference type="AlphaFoldDB" id="A0A2A2EL28"/>
<sequence length="272" mass="30431">MRGLSGAGRRIGGDGHAHGSRYDGRVGDMTASAAKGTAEKDIAEKDIAEKDIAEKDTVQKDTEEKRTAERGVSASQASSSAAPARRRRAAKGKTKYAKGTRSYTMSRIRGKDTSIERIVRSYLFARGMRFRKNDRRYPGHPDVVLSKYHTIVFVNGCFWHMHEGCGGHTMPKTNTAFWREKLQRNRERDRRQHDELRRMGWRVIDVWECELGDATRASRLERLVEQIVDGGRDGQAPPDAVCGSGGTMKAVEHAADSHMSRTRRTGDGKETI</sequence>
<evidence type="ECO:0000256" key="6">
    <source>
        <dbReference type="ARBA" id="ARBA00029466"/>
    </source>
</evidence>
<dbReference type="NCBIfam" id="TIGR00632">
    <property type="entry name" value="vsr"/>
    <property type="match status" value="1"/>
</dbReference>
<keyword evidence="5" id="KW-0234">DNA repair</keyword>
<dbReference type="InterPro" id="IPR004603">
    <property type="entry name" value="DNA_mismatch_endonuc_vsr"/>
</dbReference>
<dbReference type="Proteomes" id="UP000217986">
    <property type="component" value="Unassembled WGS sequence"/>
</dbReference>
<dbReference type="EMBL" id="MVOG01000007">
    <property type="protein sequence ID" value="PAU69697.1"/>
    <property type="molecule type" value="Genomic_DNA"/>
</dbReference>
<comment type="similarity">
    <text evidence="6">Belongs to the Vsr family.</text>
</comment>
<dbReference type="GO" id="GO:0004519">
    <property type="term" value="F:endonuclease activity"/>
    <property type="evidence" value="ECO:0007669"/>
    <property type="project" value="UniProtKB-KW"/>
</dbReference>
<keyword evidence="4" id="KW-0378">Hydrolase</keyword>
<name>A0A2A2EL28_9BIFI</name>
<gene>
    <name evidence="8" type="ORF">B1400_0576</name>
</gene>
<comment type="caution">
    <text evidence="8">The sequence shown here is derived from an EMBL/GenBank/DDBJ whole genome shotgun (WGS) entry which is preliminary data.</text>
</comment>
<dbReference type="Gene3D" id="3.40.960.10">
    <property type="entry name" value="VSR Endonuclease"/>
    <property type="match status" value="1"/>
</dbReference>
<evidence type="ECO:0000256" key="2">
    <source>
        <dbReference type="ARBA" id="ARBA00022759"/>
    </source>
</evidence>
<dbReference type="Pfam" id="PF03852">
    <property type="entry name" value="Vsr"/>
    <property type="match status" value="1"/>
</dbReference>
<proteinExistence type="inferred from homology"/>
<dbReference type="InterPro" id="IPR011335">
    <property type="entry name" value="Restrct_endonuc-II-like"/>
</dbReference>
<dbReference type="CDD" id="cd00221">
    <property type="entry name" value="Vsr"/>
    <property type="match status" value="1"/>
</dbReference>
<evidence type="ECO:0000313" key="9">
    <source>
        <dbReference type="Proteomes" id="UP000217986"/>
    </source>
</evidence>
<evidence type="ECO:0000256" key="7">
    <source>
        <dbReference type="SAM" id="MobiDB-lite"/>
    </source>
</evidence>
<protein>
    <submittedName>
        <fullName evidence="8">XorII very-short-patch-repair endonuclease</fullName>
    </submittedName>
</protein>
<accession>A0A2A2EL28</accession>
<reference evidence="8 9" key="1">
    <citation type="journal article" date="2017" name="ISME J.">
        <title>Unveiling bifidobacterial biogeography across the mammalian branch of the tree of life.</title>
        <authorList>
            <person name="Milani C."/>
            <person name="Mangifesta M."/>
            <person name="Mancabelli L."/>
            <person name="Lugli G.A."/>
            <person name="James K."/>
            <person name="Duranti S."/>
            <person name="Turroni F."/>
            <person name="Ferrario C."/>
            <person name="Ossiprandi M.C."/>
            <person name="van Sinderen D."/>
            <person name="Ventura M."/>
        </authorList>
    </citation>
    <scope>NUCLEOTIDE SEQUENCE [LARGE SCALE GENOMIC DNA]</scope>
    <source>
        <strain evidence="8 9">70</strain>
    </source>
</reference>